<reference evidence="7 8" key="1">
    <citation type="submission" date="2017-06" db="EMBL/GenBank/DDBJ databases">
        <title>Draft genome of Bartonella tribocorum C635.</title>
        <authorList>
            <person name="Hadjadj L."/>
            <person name="Jiyipong T."/>
            <person name="Diene S.M."/>
            <person name="Morand S."/>
            <person name="Rolain J.-M."/>
        </authorList>
    </citation>
    <scope>NUCLEOTIDE SEQUENCE [LARGE SCALE GENOMIC DNA]</scope>
    <source>
        <strain evidence="7 8">C635</strain>
    </source>
</reference>
<name>A0A2M6UXP5_9HYPH</name>
<dbReference type="OrthoDB" id="2004788at2"/>
<dbReference type="InterPro" id="IPR007829">
    <property type="entry name" value="TM2"/>
</dbReference>
<evidence type="ECO:0000313" key="7">
    <source>
        <dbReference type="EMBL" id="PIT70960.1"/>
    </source>
</evidence>
<feature type="transmembrane region" description="Helical" evidence="5">
    <location>
        <begin position="67"/>
        <end position="86"/>
    </location>
</feature>
<feature type="domain" description="TM2" evidence="6">
    <location>
        <begin position="63"/>
        <end position="117"/>
    </location>
</feature>
<protein>
    <recommendedName>
        <fullName evidence="6">TM2 domain-containing protein</fullName>
    </recommendedName>
</protein>
<keyword evidence="2 5" id="KW-0812">Transmembrane</keyword>
<dbReference type="RefSeq" id="WP_100130057.1">
    <property type="nucleotide sequence ID" value="NZ_CADDYJ010000003.1"/>
</dbReference>
<comment type="caution">
    <text evidence="7">The sequence shown here is derived from an EMBL/GenBank/DDBJ whole genome shotgun (WGS) entry which is preliminary data.</text>
</comment>
<dbReference type="EMBL" id="NJPP01000002">
    <property type="protein sequence ID" value="PIT70960.1"/>
    <property type="molecule type" value="Genomic_DNA"/>
</dbReference>
<dbReference type="AlphaFoldDB" id="A0A2M6UXP5"/>
<accession>A0A2M6UXP5</accession>
<evidence type="ECO:0000259" key="6">
    <source>
        <dbReference type="Pfam" id="PF05154"/>
    </source>
</evidence>
<dbReference type="GO" id="GO:0016020">
    <property type="term" value="C:membrane"/>
    <property type="evidence" value="ECO:0007669"/>
    <property type="project" value="UniProtKB-SubCell"/>
</dbReference>
<evidence type="ECO:0000256" key="4">
    <source>
        <dbReference type="ARBA" id="ARBA00023136"/>
    </source>
</evidence>
<evidence type="ECO:0000313" key="8">
    <source>
        <dbReference type="Proteomes" id="UP000230791"/>
    </source>
</evidence>
<evidence type="ECO:0000256" key="2">
    <source>
        <dbReference type="ARBA" id="ARBA00022692"/>
    </source>
</evidence>
<proteinExistence type="predicted"/>
<keyword evidence="3 5" id="KW-1133">Transmembrane helix</keyword>
<evidence type="ECO:0000256" key="3">
    <source>
        <dbReference type="ARBA" id="ARBA00022989"/>
    </source>
</evidence>
<gene>
    <name evidence="7" type="ORF">CEV08_01670</name>
</gene>
<evidence type="ECO:0000256" key="5">
    <source>
        <dbReference type="SAM" id="Phobius"/>
    </source>
</evidence>
<sequence length="135" mass="14832">MRGVIISQDQGTYLVSGDDGKRYQFATWDWLGKKPPKIGDTVDFICEGGAVNSVFPLLRPSAENSKVLFALLCWFAGIFGVHRFMVGRVRTGALMLVLSLTFVGLPISGVWAIVDFILIVAGKFTDKDGKQITDF</sequence>
<organism evidence="7 8">
    <name type="scientific">Bartonella tribocorum</name>
    <dbReference type="NCBI Taxonomy" id="85701"/>
    <lineage>
        <taxon>Bacteria</taxon>
        <taxon>Pseudomonadati</taxon>
        <taxon>Pseudomonadota</taxon>
        <taxon>Alphaproteobacteria</taxon>
        <taxon>Hyphomicrobiales</taxon>
        <taxon>Bartonellaceae</taxon>
        <taxon>Bartonella</taxon>
    </lineage>
</organism>
<dbReference type="Pfam" id="PF05154">
    <property type="entry name" value="TM2"/>
    <property type="match status" value="1"/>
</dbReference>
<comment type="subcellular location">
    <subcellularLocation>
        <location evidence="1">Membrane</location>
        <topology evidence="1">Multi-pass membrane protein</topology>
    </subcellularLocation>
</comment>
<evidence type="ECO:0000256" key="1">
    <source>
        <dbReference type="ARBA" id="ARBA00004141"/>
    </source>
</evidence>
<dbReference type="Proteomes" id="UP000230791">
    <property type="component" value="Unassembled WGS sequence"/>
</dbReference>
<keyword evidence="4 5" id="KW-0472">Membrane</keyword>
<feature type="transmembrane region" description="Helical" evidence="5">
    <location>
        <begin position="92"/>
        <end position="121"/>
    </location>
</feature>